<evidence type="ECO:0000313" key="1">
    <source>
        <dbReference type="EMBL" id="MBC1178868.1"/>
    </source>
</evidence>
<dbReference type="AlphaFoldDB" id="A0A7G3B3N5"/>
<accession>A0A7G3B3N5</accession>
<name>A0A7G3B3N5_LUTLO</name>
<protein>
    <submittedName>
        <fullName evidence="1">Uncharacterized protein</fullName>
    </submittedName>
</protein>
<sequence length="264" mass="30982">MDTKSCTMDRNCFCYVCRMFIVSKQKCTITYATEKAYKAYFQFSMNNRDKSWAPNVISRLSGNGHKANEKIFIWRSNDLERTNFRGIGKTKRQKFEYPQVTTVSYPIPHDQDIPRPVYRDEDDEESKLMELNVSMSNDDDYVCEPEPKVRRYTQDELNDEVRDFALSKKESQLFASRMKERGFVDSSVKITSFKTRHQKYQDLFTTQDEFTYCLDVHKLVERMGLLKCVLLHKGNKYGSIPIGYTGEPQGESYRHSKSDFTSPI</sequence>
<dbReference type="EMBL" id="GITU01010165">
    <property type="protein sequence ID" value="MBC1178868.1"/>
    <property type="molecule type" value="Transcribed_RNA"/>
</dbReference>
<reference evidence="1" key="1">
    <citation type="journal article" date="2020" name="BMC">
        <title>Leishmania infection induces a limited differential gene expression in the sand fly midgut.</title>
        <authorList>
            <person name="Coutinho-Abreu I.V."/>
            <person name="Serafim T.D."/>
            <person name="Meneses C."/>
            <person name="Kamhawi S."/>
            <person name="Oliveira F."/>
            <person name="Valenzuela J.G."/>
        </authorList>
    </citation>
    <scope>NUCLEOTIDE SEQUENCE</scope>
    <source>
        <strain evidence="1">Jacobina</strain>
        <tissue evidence="1">Midgut</tissue>
    </source>
</reference>
<organism evidence="1">
    <name type="scientific">Lutzomyia longipalpis</name>
    <name type="common">Sand fly</name>
    <dbReference type="NCBI Taxonomy" id="7200"/>
    <lineage>
        <taxon>Eukaryota</taxon>
        <taxon>Metazoa</taxon>
        <taxon>Ecdysozoa</taxon>
        <taxon>Arthropoda</taxon>
        <taxon>Hexapoda</taxon>
        <taxon>Insecta</taxon>
        <taxon>Pterygota</taxon>
        <taxon>Neoptera</taxon>
        <taxon>Endopterygota</taxon>
        <taxon>Diptera</taxon>
        <taxon>Nematocera</taxon>
        <taxon>Psychodoidea</taxon>
        <taxon>Psychodidae</taxon>
        <taxon>Lutzomyia</taxon>
        <taxon>Lutzomyia</taxon>
    </lineage>
</organism>
<proteinExistence type="predicted"/>